<dbReference type="AlphaFoldDB" id="A0AA38VKX3"/>
<protein>
    <submittedName>
        <fullName evidence="2">Uncharacterized protein</fullName>
    </submittedName>
</protein>
<feature type="compositionally biased region" description="Low complexity" evidence="1">
    <location>
        <begin position="1"/>
        <end position="12"/>
    </location>
</feature>
<evidence type="ECO:0000256" key="1">
    <source>
        <dbReference type="SAM" id="MobiDB-lite"/>
    </source>
</evidence>
<dbReference type="EMBL" id="JANBVO010000051">
    <property type="protein sequence ID" value="KAJ9133287.1"/>
    <property type="molecule type" value="Genomic_DNA"/>
</dbReference>
<evidence type="ECO:0000313" key="3">
    <source>
        <dbReference type="Proteomes" id="UP001174694"/>
    </source>
</evidence>
<feature type="region of interest" description="Disordered" evidence="1">
    <location>
        <begin position="1"/>
        <end position="40"/>
    </location>
</feature>
<keyword evidence="3" id="KW-1185">Reference proteome</keyword>
<reference evidence="2" key="1">
    <citation type="submission" date="2022-07" db="EMBL/GenBank/DDBJ databases">
        <title>Fungi with potential for degradation of polypropylene.</title>
        <authorList>
            <person name="Gostincar C."/>
        </authorList>
    </citation>
    <scope>NUCLEOTIDE SEQUENCE</scope>
    <source>
        <strain evidence="2">EXF-13308</strain>
    </source>
</reference>
<evidence type="ECO:0000313" key="2">
    <source>
        <dbReference type="EMBL" id="KAJ9133287.1"/>
    </source>
</evidence>
<organism evidence="2 3">
    <name type="scientific">Pleurostoma richardsiae</name>
    <dbReference type="NCBI Taxonomy" id="41990"/>
    <lineage>
        <taxon>Eukaryota</taxon>
        <taxon>Fungi</taxon>
        <taxon>Dikarya</taxon>
        <taxon>Ascomycota</taxon>
        <taxon>Pezizomycotina</taxon>
        <taxon>Sordariomycetes</taxon>
        <taxon>Sordariomycetidae</taxon>
        <taxon>Calosphaeriales</taxon>
        <taxon>Pleurostomataceae</taxon>
        <taxon>Pleurostoma</taxon>
    </lineage>
</organism>
<sequence length="315" mass="35254">MDFSDDSSSISSEGGIVHDHWLGPDPHAPHRVHPDEVPHRPDDADTLIRVAGREQWFPETLLNLSEANRENLSEEVVDYLMATSKSMINPELPEVVARLVRARLGTSNYRLKPSAQLWYRALDQQLRGSPATVNFVLVEVYRCFALGCIPDGLRARLRASEREWYLDEDIEFDGDHPVGPDGILGTAVPWVPRRRRNVSSRQHRFPRRLIHSQVGQTQDGASIFQTFHVYYPANEQRIEALRQQQVDLQLADGDIVVGVAQPAVAQHRAAEPGFGTHGLARAGAPARSYPFSYRSSGLHSQGSSHRAQLDHVLSS</sequence>
<accession>A0AA38VKX3</accession>
<feature type="compositionally biased region" description="Polar residues" evidence="1">
    <location>
        <begin position="294"/>
        <end position="306"/>
    </location>
</feature>
<dbReference type="Proteomes" id="UP001174694">
    <property type="component" value="Unassembled WGS sequence"/>
</dbReference>
<name>A0AA38VKX3_9PEZI</name>
<feature type="region of interest" description="Disordered" evidence="1">
    <location>
        <begin position="294"/>
        <end position="315"/>
    </location>
</feature>
<proteinExistence type="predicted"/>
<comment type="caution">
    <text evidence="2">The sequence shown here is derived from an EMBL/GenBank/DDBJ whole genome shotgun (WGS) entry which is preliminary data.</text>
</comment>
<gene>
    <name evidence="2" type="ORF">NKR23_g10826</name>
</gene>